<feature type="region of interest" description="Disordered" evidence="1">
    <location>
        <begin position="1"/>
        <end position="90"/>
    </location>
</feature>
<gene>
    <name evidence="2" type="ORF">HND93_02710</name>
</gene>
<comment type="caution">
    <text evidence="2">The sequence shown here is derived from an EMBL/GenBank/DDBJ whole genome shotgun (WGS) entry which is preliminary data.</text>
</comment>
<dbReference type="EMBL" id="JABFDB010000001">
    <property type="protein sequence ID" value="NYZ18609.1"/>
    <property type="molecule type" value="Genomic_DNA"/>
</dbReference>
<evidence type="ECO:0000256" key="1">
    <source>
        <dbReference type="SAM" id="MobiDB-lite"/>
    </source>
</evidence>
<accession>A0ABX2T316</accession>
<evidence type="ECO:0000313" key="3">
    <source>
        <dbReference type="Proteomes" id="UP000584642"/>
    </source>
</evidence>
<name>A0ABX2T316_9PROT</name>
<organism evidence="2 3">
    <name type="scientific">Azospirillum oleiclasticum</name>
    <dbReference type="NCBI Taxonomy" id="2735135"/>
    <lineage>
        <taxon>Bacteria</taxon>
        <taxon>Pseudomonadati</taxon>
        <taxon>Pseudomonadota</taxon>
        <taxon>Alphaproteobacteria</taxon>
        <taxon>Rhodospirillales</taxon>
        <taxon>Azospirillaceae</taxon>
        <taxon>Azospirillum</taxon>
    </lineage>
</organism>
<dbReference type="RefSeq" id="WP_180280336.1">
    <property type="nucleotide sequence ID" value="NZ_JABFDB010000001.1"/>
</dbReference>
<protein>
    <recommendedName>
        <fullName evidence="4">Phasin domain-containing protein</fullName>
    </recommendedName>
</protein>
<evidence type="ECO:0008006" key="4">
    <source>
        <dbReference type="Google" id="ProtNLM"/>
    </source>
</evidence>
<feature type="compositionally biased region" description="Basic and acidic residues" evidence="1">
    <location>
        <begin position="34"/>
        <end position="51"/>
    </location>
</feature>
<keyword evidence="3" id="KW-1185">Reference proteome</keyword>
<feature type="compositionally biased region" description="Basic and acidic residues" evidence="1">
    <location>
        <begin position="14"/>
        <end position="26"/>
    </location>
</feature>
<reference evidence="2 3" key="1">
    <citation type="submission" date="2020-05" db="EMBL/GenBank/DDBJ databases">
        <title>Azospirillum oleiclasticum sp. nov, a nitrogen-fixing and heavy crude oil-emulsifying bacterium isolated from the crude oil of Yumen Oilfield.</title>
        <authorList>
            <person name="Wu D."/>
            <person name="Cai M."/>
            <person name="Zhang X."/>
        </authorList>
    </citation>
    <scope>NUCLEOTIDE SEQUENCE [LARGE SCALE GENOMIC DNA]</scope>
    <source>
        <strain evidence="2 3">ROY-1-1-2</strain>
    </source>
</reference>
<sequence>MANGMPPVRAIRSASDEATPKPESHKPHTITSASDERTPKPERNALTRTHEPFPGPTAGNAPQGSRDAARGTAASGPGDRPDTAHRPGAAANGRYAQPIHAAATQTVERAGEVGGMLASNYGAACSELMSQMQGAARRQGEFMNDMLQARSPVDVMAAGNRYLVGGLQAFFEGSVRIAQAASHRAEESHQRRDRHAA</sequence>
<evidence type="ECO:0000313" key="2">
    <source>
        <dbReference type="EMBL" id="NYZ18609.1"/>
    </source>
</evidence>
<proteinExistence type="predicted"/>
<dbReference type="Proteomes" id="UP000584642">
    <property type="component" value="Unassembled WGS sequence"/>
</dbReference>